<keyword evidence="3 6" id="KW-0812">Transmembrane</keyword>
<feature type="transmembrane region" description="Helical" evidence="6">
    <location>
        <begin position="307"/>
        <end position="325"/>
    </location>
</feature>
<feature type="transmembrane region" description="Helical" evidence="6">
    <location>
        <begin position="122"/>
        <end position="147"/>
    </location>
</feature>
<dbReference type="InterPro" id="IPR039672">
    <property type="entry name" value="MFS_2"/>
</dbReference>
<evidence type="ECO:0000256" key="2">
    <source>
        <dbReference type="ARBA" id="ARBA00022448"/>
    </source>
</evidence>
<dbReference type="GO" id="GO:0015293">
    <property type="term" value="F:symporter activity"/>
    <property type="evidence" value="ECO:0007669"/>
    <property type="project" value="InterPro"/>
</dbReference>
<evidence type="ECO:0000256" key="6">
    <source>
        <dbReference type="SAM" id="Phobius"/>
    </source>
</evidence>
<dbReference type="PANTHER" id="PTHR11328:SF24">
    <property type="entry name" value="MAJOR FACILITATOR SUPERFAMILY (MFS) PROFILE DOMAIN-CONTAINING PROTEIN"/>
    <property type="match status" value="1"/>
</dbReference>
<feature type="transmembrane region" description="Helical" evidence="6">
    <location>
        <begin position="243"/>
        <end position="267"/>
    </location>
</feature>
<dbReference type="RefSeq" id="WP_125129383.1">
    <property type="nucleotide sequence ID" value="NZ_RHJS01000002.1"/>
</dbReference>
<feature type="transmembrane region" description="Helical" evidence="6">
    <location>
        <begin position="388"/>
        <end position="408"/>
    </location>
</feature>
<feature type="transmembrane region" description="Helical" evidence="6">
    <location>
        <begin position="331"/>
        <end position="355"/>
    </location>
</feature>
<feature type="domain" description="Major facilitator superfamily (MFS) profile" evidence="7">
    <location>
        <begin position="19"/>
        <end position="442"/>
    </location>
</feature>
<dbReference type="GO" id="GO:0006814">
    <property type="term" value="P:sodium ion transport"/>
    <property type="evidence" value="ECO:0007669"/>
    <property type="project" value="InterPro"/>
</dbReference>
<dbReference type="SUPFAM" id="SSF103473">
    <property type="entry name" value="MFS general substrate transporter"/>
    <property type="match status" value="1"/>
</dbReference>
<evidence type="ECO:0000256" key="3">
    <source>
        <dbReference type="ARBA" id="ARBA00022692"/>
    </source>
</evidence>
<dbReference type="AlphaFoldDB" id="A0A3R8M1Z4"/>
<name>A0A3R8M1Z4_9FIRM</name>
<keyword evidence="5 6" id="KW-0472">Membrane</keyword>
<dbReference type="PANTHER" id="PTHR11328">
    <property type="entry name" value="MAJOR FACILITATOR SUPERFAMILY DOMAIN-CONTAINING PROTEIN"/>
    <property type="match status" value="1"/>
</dbReference>
<evidence type="ECO:0000313" key="8">
    <source>
        <dbReference type="EMBL" id="RRK34228.1"/>
    </source>
</evidence>
<keyword evidence="9" id="KW-1185">Reference proteome</keyword>
<dbReference type="InterPro" id="IPR001927">
    <property type="entry name" value="Na/Gal_symport"/>
</dbReference>
<feature type="transmembrane region" description="Helical" evidence="6">
    <location>
        <begin position="159"/>
        <end position="182"/>
    </location>
</feature>
<dbReference type="EMBL" id="RHJS01000002">
    <property type="protein sequence ID" value="RRK34228.1"/>
    <property type="molecule type" value="Genomic_DNA"/>
</dbReference>
<feature type="transmembrane region" description="Helical" evidence="6">
    <location>
        <begin position="91"/>
        <end position="110"/>
    </location>
</feature>
<gene>
    <name evidence="8" type="ORF">EBB54_25010</name>
</gene>
<comment type="caution">
    <text evidence="8">The sequence shown here is derived from an EMBL/GenBank/DDBJ whole genome shotgun (WGS) entry which is preliminary data.</text>
</comment>
<dbReference type="PROSITE" id="PS50850">
    <property type="entry name" value="MFS"/>
    <property type="match status" value="1"/>
</dbReference>
<feature type="transmembrane region" description="Helical" evidence="6">
    <location>
        <begin position="420"/>
        <end position="439"/>
    </location>
</feature>
<evidence type="ECO:0000313" key="9">
    <source>
        <dbReference type="Proteomes" id="UP000274920"/>
    </source>
</evidence>
<dbReference type="NCBIfam" id="TIGR00792">
    <property type="entry name" value="gph"/>
    <property type="match status" value="1"/>
</dbReference>
<dbReference type="InterPro" id="IPR020846">
    <property type="entry name" value="MFS_dom"/>
</dbReference>
<dbReference type="InterPro" id="IPR036259">
    <property type="entry name" value="MFS_trans_sf"/>
</dbReference>
<evidence type="ECO:0000256" key="4">
    <source>
        <dbReference type="ARBA" id="ARBA00022989"/>
    </source>
</evidence>
<reference evidence="8" key="1">
    <citation type="submission" date="2018-10" db="EMBL/GenBank/DDBJ databases">
        <title>Schaedlerella arabinophila gen. nov. sp. nov., isolated from the mouse intestinal tract and comparative analysis with the genome of the closely related altered Schaedler flora strain ASF502.</title>
        <authorList>
            <person name="Miyake S."/>
            <person name="Soh M."/>
            <person name="Seedorf H."/>
        </authorList>
    </citation>
    <scope>NUCLEOTIDE SEQUENCE [LARGE SCALE GENOMIC DNA]</scope>
    <source>
        <strain evidence="8">DSM 106076</strain>
    </source>
</reference>
<evidence type="ECO:0000259" key="7">
    <source>
        <dbReference type="PROSITE" id="PS50850"/>
    </source>
</evidence>
<dbReference type="Proteomes" id="UP000274920">
    <property type="component" value="Unassembled WGS sequence"/>
</dbReference>
<keyword evidence="4 6" id="KW-1133">Transmembrane helix</keyword>
<dbReference type="CDD" id="cd17332">
    <property type="entry name" value="MFS_MelB_like"/>
    <property type="match status" value="1"/>
</dbReference>
<dbReference type="GO" id="GO:0008643">
    <property type="term" value="P:carbohydrate transport"/>
    <property type="evidence" value="ECO:0007669"/>
    <property type="project" value="InterPro"/>
</dbReference>
<feature type="transmembrane region" description="Helical" evidence="6">
    <location>
        <begin position="40"/>
        <end position="62"/>
    </location>
</feature>
<organism evidence="8 9">
    <name type="scientific">Schaedlerella arabinosiphila</name>
    <dbReference type="NCBI Taxonomy" id="2044587"/>
    <lineage>
        <taxon>Bacteria</taxon>
        <taxon>Bacillati</taxon>
        <taxon>Bacillota</taxon>
        <taxon>Clostridia</taxon>
        <taxon>Lachnospirales</taxon>
        <taxon>Lachnospiraceae</taxon>
        <taxon>Schaedlerella</taxon>
    </lineage>
</organism>
<comment type="subcellular location">
    <subcellularLocation>
        <location evidence="1">Cell membrane</location>
        <topology evidence="1">Multi-pass membrane protein</topology>
    </subcellularLocation>
</comment>
<feature type="transmembrane region" description="Helical" evidence="6">
    <location>
        <begin position="279"/>
        <end position="300"/>
    </location>
</feature>
<dbReference type="GO" id="GO:0005886">
    <property type="term" value="C:plasma membrane"/>
    <property type="evidence" value="ECO:0007669"/>
    <property type="project" value="UniProtKB-SubCell"/>
</dbReference>
<keyword evidence="2" id="KW-0813">Transport</keyword>
<sequence>MKTNLNAYEGENRSLHMKERIGYGVGDFANNMMYTPVNSFFTYFLTNVAGLGAGVVGTLLLASRLMDGVSDLIVGTFMEKIHSRHGKARPWLLWWCIPFAVSLVLMFSAPDFGTTGKIVYAFLTYNLAVTIVYTAINLPFGSLAALMTKNQTERGYLNISKMIFAFGGGMVVNAATLPLVAFFGNDSAAWQKTFLVYGAAAIVLFLVVFFTTKEAVTETAEENGKVEKVSIRDALLSLLKNKYWIQLLAIFFLNSTVNAFIGVNVYYAQYIMDDTTLVGTLSLFQNIASFVAFAACTMIIRKVGKQRIAVGGVAISFIGYAMVLLNPTSYAILYTAAVVKGIGNAALSGVMYGMLADTVEYNDWHSGIRAEGLVFSANSIGQKVGSGIGSAVLGWVLAAFGFVSSSVSQPASAISGIRVIFLYVPLAVFAAMFVILLFYKLDKEYDGIVKDLEKRG</sequence>
<evidence type="ECO:0000256" key="1">
    <source>
        <dbReference type="ARBA" id="ARBA00004651"/>
    </source>
</evidence>
<dbReference type="Pfam" id="PF13347">
    <property type="entry name" value="MFS_2"/>
    <property type="match status" value="1"/>
</dbReference>
<proteinExistence type="predicted"/>
<dbReference type="Gene3D" id="1.20.1250.20">
    <property type="entry name" value="MFS general substrate transporter like domains"/>
    <property type="match status" value="2"/>
</dbReference>
<feature type="transmembrane region" description="Helical" evidence="6">
    <location>
        <begin position="194"/>
        <end position="212"/>
    </location>
</feature>
<accession>A0A3R8M1Z4</accession>
<evidence type="ECO:0000256" key="5">
    <source>
        <dbReference type="ARBA" id="ARBA00023136"/>
    </source>
</evidence>
<protein>
    <submittedName>
        <fullName evidence="8">MFS transporter</fullName>
    </submittedName>
</protein>